<keyword evidence="3" id="KW-1185">Reference proteome</keyword>
<proteinExistence type="predicted"/>
<protein>
    <recommendedName>
        <fullName evidence="4">SoxS protein</fullName>
    </recommendedName>
</protein>
<feature type="chain" id="PRO_5046156348" description="SoxS protein" evidence="1">
    <location>
        <begin position="24"/>
        <end position="148"/>
    </location>
</feature>
<feature type="signal peptide" evidence="1">
    <location>
        <begin position="1"/>
        <end position="23"/>
    </location>
</feature>
<dbReference type="PROSITE" id="PS51318">
    <property type="entry name" value="TAT"/>
    <property type="match status" value="1"/>
</dbReference>
<evidence type="ECO:0008006" key="4">
    <source>
        <dbReference type="Google" id="ProtNLM"/>
    </source>
</evidence>
<dbReference type="Proteomes" id="UP001224997">
    <property type="component" value="Unassembled WGS sequence"/>
</dbReference>
<reference evidence="2 3" key="1">
    <citation type="submission" date="2023-08" db="EMBL/GenBank/DDBJ databases">
        <authorList>
            <person name="Park J.-S."/>
        </authorList>
    </citation>
    <scope>NUCLEOTIDE SEQUENCE [LARGE SCALE GENOMIC DNA]</scope>
    <source>
        <strain evidence="2 3">2205BS29-5</strain>
    </source>
</reference>
<accession>A0ABT9JCE3</accession>
<name>A0ABT9JCE3_9RHOB</name>
<organism evidence="2 3">
    <name type="scientific">Paracoccus spongiarum</name>
    <dbReference type="NCBI Taxonomy" id="3064387"/>
    <lineage>
        <taxon>Bacteria</taxon>
        <taxon>Pseudomonadati</taxon>
        <taxon>Pseudomonadota</taxon>
        <taxon>Alphaproteobacteria</taxon>
        <taxon>Rhodobacterales</taxon>
        <taxon>Paracoccaceae</taxon>
        <taxon>Paracoccus</taxon>
    </lineage>
</organism>
<evidence type="ECO:0000256" key="1">
    <source>
        <dbReference type="SAM" id="SignalP"/>
    </source>
</evidence>
<dbReference type="RefSeq" id="WP_305963347.1">
    <property type="nucleotide sequence ID" value="NZ_JAVAMQ010000008.1"/>
</dbReference>
<evidence type="ECO:0000313" key="2">
    <source>
        <dbReference type="EMBL" id="MDP5307498.1"/>
    </source>
</evidence>
<keyword evidence="1" id="KW-0732">Signal</keyword>
<dbReference type="InterPro" id="IPR006311">
    <property type="entry name" value="TAT_signal"/>
</dbReference>
<dbReference type="Gene3D" id="3.40.30.10">
    <property type="entry name" value="Glutaredoxin"/>
    <property type="match status" value="1"/>
</dbReference>
<gene>
    <name evidence="2" type="ORF">Q5Y72_10385</name>
</gene>
<sequence>MPRETARRSVLLAGLGMALGALARPSAAAAMPQPGAPARIDWAARPLRLMVVEARGCAGSAAWRREVGPGYAGSAAGRAAPILAVDFDGPFPDGLVLAARPRVTPSFLLLHKGVELSRLEGYGGPRAFEARIAAMLERAAGSRRELRR</sequence>
<evidence type="ECO:0000313" key="3">
    <source>
        <dbReference type="Proteomes" id="UP001224997"/>
    </source>
</evidence>
<dbReference type="EMBL" id="JAVAMQ010000008">
    <property type="protein sequence ID" value="MDP5307498.1"/>
    <property type="molecule type" value="Genomic_DNA"/>
</dbReference>
<comment type="caution">
    <text evidence="2">The sequence shown here is derived from an EMBL/GenBank/DDBJ whole genome shotgun (WGS) entry which is preliminary data.</text>
</comment>